<keyword evidence="2" id="KW-1185">Reference proteome</keyword>
<organism evidence="1 2">
    <name type="scientific">Acer negundo</name>
    <name type="common">Box elder</name>
    <dbReference type="NCBI Taxonomy" id="4023"/>
    <lineage>
        <taxon>Eukaryota</taxon>
        <taxon>Viridiplantae</taxon>
        <taxon>Streptophyta</taxon>
        <taxon>Embryophyta</taxon>
        <taxon>Tracheophyta</taxon>
        <taxon>Spermatophyta</taxon>
        <taxon>Magnoliopsida</taxon>
        <taxon>eudicotyledons</taxon>
        <taxon>Gunneridae</taxon>
        <taxon>Pentapetalae</taxon>
        <taxon>rosids</taxon>
        <taxon>malvids</taxon>
        <taxon>Sapindales</taxon>
        <taxon>Sapindaceae</taxon>
        <taxon>Hippocastanoideae</taxon>
        <taxon>Acereae</taxon>
        <taxon>Acer</taxon>
    </lineage>
</organism>
<comment type="caution">
    <text evidence="1">The sequence shown here is derived from an EMBL/GenBank/DDBJ whole genome shotgun (WGS) entry which is preliminary data.</text>
</comment>
<dbReference type="EMBL" id="JAJSOW010000001">
    <property type="protein sequence ID" value="KAI9200235.1"/>
    <property type="molecule type" value="Genomic_DNA"/>
</dbReference>
<evidence type="ECO:0000313" key="2">
    <source>
        <dbReference type="Proteomes" id="UP001064489"/>
    </source>
</evidence>
<reference evidence="1" key="2">
    <citation type="submission" date="2023-02" db="EMBL/GenBank/DDBJ databases">
        <authorList>
            <person name="Swenson N.G."/>
            <person name="Wegrzyn J.L."/>
            <person name="Mcevoy S.L."/>
        </authorList>
    </citation>
    <scope>NUCLEOTIDE SEQUENCE</scope>
    <source>
        <strain evidence="1">91603</strain>
        <tissue evidence="1">Leaf</tissue>
    </source>
</reference>
<dbReference type="Proteomes" id="UP001064489">
    <property type="component" value="Chromosome 9"/>
</dbReference>
<sequence>MRSREREKDKSDLLEAVEHDVVAPVVAAAPNLALLLASPDLALKPPPLNPPLKAAIAATVAALIVEHYTGYEQWDIQSTG</sequence>
<accession>A0AAD5P5B3</accession>
<proteinExistence type="predicted"/>
<evidence type="ECO:0000313" key="1">
    <source>
        <dbReference type="EMBL" id="KAI9200235.1"/>
    </source>
</evidence>
<name>A0AAD5P5B3_ACENE</name>
<dbReference type="AlphaFoldDB" id="A0AAD5P5B3"/>
<reference evidence="1" key="1">
    <citation type="journal article" date="2022" name="Plant J.">
        <title>Strategies of tolerance reflected in two North American maple genomes.</title>
        <authorList>
            <person name="McEvoy S.L."/>
            <person name="Sezen U.U."/>
            <person name="Trouern-Trend A."/>
            <person name="McMahon S.M."/>
            <person name="Schaberg P.G."/>
            <person name="Yang J."/>
            <person name="Wegrzyn J.L."/>
            <person name="Swenson N.G."/>
        </authorList>
    </citation>
    <scope>NUCLEOTIDE SEQUENCE</scope>
    <source>
        <strain evidence="1">91603</strain>
    </source>
</reference>
<protein>
    <submittedName>
        <fullName evidence="1">Uncharacterized protein</fullName>
    </submittedName>
</protein>
<gene>
    <name evidence="1" type="ORF">LWI28_004619</name>
</gene>